<keyword evidence="2" id="KW-1185">Reference proteome</keyword>
<dbReference type="EMBL" id="LR215036">
    <property type="protein sequence ID" value="VEU74289.1"/>
    <property type="molecule type" value="Genomic_DNA"/>
</dbReference>
<organism evidence="1 2">
    <name type="scientific">Mycoplasmopsis citelli</name>
    <dbReference type="NCBI Taxonomy" id="171281"/>
    <lineage>
        <taxon>Bacteria</taxon>
        <taxon>Bacillati</taxon>
        <taxon>Mycoplasmatota</taxon>
        <taxon>Mycoplasmoidales</taxon>
        <taxon>Metamycoplasmataceae</taxon>
        <taxon>Mycoplasmopsis</taxon>
    </lineage>
</organism>
<sequence>MSNKSNKVKQMPVNEGTSLIFSDNGRENLNHFATLYEFPKHDFLKKIQTEIESLSGNEKLNYIHKITSVINGNFGGENNVLWRLLILFVNCTPEIVEELFNLMKGNFKSSVYAKKYFIKNNIFWGFDIYKLIQRDLEKYQNKSKYISMKPWYENIYKLAYYQINKEFTHLEMIHQHKLEFDILNFLKLQTKNIKVPKIKIKKLNVNEASKNFDVLLENLKDMSKIVQIPKNKKPTTNTKN</sequence>
<evidence type="ECO:0000313" key="2">
    <source>
        <dbReference type="Proteomes" id="UP000290985"/>
    </source>
</evidence>
<proteinExistence type="predicted"/>
<gene>
    <name evidence="1" type="ORF">NCTC10181_00124</name>
</gene>
<accession>A0A449B105</accession>
<protein>
    <submittedName>
        <fullName evidence="1">Uncharacterized protein</fullName>
    </submittedName>
</protein>
<dbReference type="AlphaFoldDB" id="A0A449B105"/>
<dbReference type="KEGG" id="mcit:NCTC10181_00124"/>
<name>A0A449B105_9BACT</name>
<dbReference type="Proteomes" id="UP000290985">
    <property type="component" value="Chromosome"/>
</dbReference>
<dbReference type="RefSeq" id="WP_129725133.1">
    <property type="nucleotide sequence ID" value="NZ_LR215036.1"/>
</dbReference>
<evidence type="ECO:0000313" key="1">
    <source>
        <dbReference type="EMBL" id="VEU74289.1"/>
    </source>
</evidence>
<reference evidence="1 2" key="1">
    <citation type="submission" date="2019-01" db="EMBL/GenBank/DDBJ databases">
        <authorList>
            <consortium name="Pathogen Informatics"/>
        </authorList>
    </citation>
    <scope>NUCLEOTIDE SEQUENCE [LARGE SCALE GENOMIC DNA]</scope>
    <source>
        <strain evidence="1 2">NCTC10181</strain>
    </source>
</reference>